<dbReference type="SMART" id="SM00283">
    <property type="entry name" value="MA"/>
    <property type="match status" value="1"/>
</dbReference>
<dbReference type="AlphaFoldDB" id="A0AA40S4P0"/>
<dbReference type="PANTHER" id="PTHR32089:SF112">
    <property type="entry name" value="LYSOZYME-LIKE PROTEIN-RELATED"/>
    <property type="match status" value="1"/>
</dbReference>
<dbReference type="Gene3D" id="1.10.490.10">
    <property type="entry name" value="Globins"/>
    <property type="match status" value="1"/>
</dbReference>
<comment type="caution">
    <text evidence="4">The sequence shown here is derived from an EMBL/GenBank/DDBJ whole genome shotgun (WGS) entry which is preliminary data.</text>
</comment>
<dbReference type="PANTHER" id="PTHR32089">
    <property type="entry name" value="METHYL-ACCEPTING CHEMOTAXIS PROTEIN MCPB"/>
    <property type="match status" value="1"/>
</dbReference>
<evidence type="ECO:0000313" key="5">
    <source>
        <dbReference type="Proteomes" id="UP000543554"/>
    </source>
</evidence>
<dbReference type="GO" id="GO:0007165">
    <property type="term" value="P:signal transduction"/>
    <property type="evidence" value="ECO:0007669"/>
    <property type="project" value="UniProtKB-KW"/>
</dbReference>
<proteinExistence type="predicted"/>
<dbReference type="SUPFAM" id="SSF58104">
    <property type="entry name" value="Methyl-accepting chemotaxis protein (MCP) signaling domain"/>
    <property type="match status" value="1"/>
</dbReference>
<evidence type="ECO:0000313" key="4">
    <source>
        <dbReference type="EMBL" id="MBA8914531.1"/>
    </source>
</evidence>
<keyword evidence="1 2" id="KW-0807">Transducer</keyword>
<sequence length="441" mass="45881">MSEFAPRLSLYGLTPDRLIQAALLATRLGAVIDQAVASNVEASGRMPNVGPIFERHGAEITTRLRTHFGMLLSGKVDAAYAQRSAELAQWEAERGLDARARAIAANTLLCACLTSLARRSPVGSRAVAEQGVLVAQLLAFDLASTITAHHEAAQARARLRYESLTRDLAVFGSSMDGVSATVQETASALSDFSTGLRATAGTTETATETVAHALEAAASTVGVAAEAADRIATSNREIGVISERGSAAATETLDQIAKADRSMDSLRKALSEISTISTLIGGIARQTNLLALNATIEAARAGEAGRGFAIVAAEVKSLADETAAATTRIERLIGDVDHAAQSTGGELAGIRGTMNVLDDISQGLAAAVRQQTQDAQQIADAVLGASTATRRAHHEAESIATSAARGVSMADDLTLWTGKLKATADALRENVDAFAQNLRRA</sequence>
<dbReference type="Proteomes" id="UP000543554">
    <property type="component" value="Unassembled WGS sequence"/>
</dbReference>
<dbReference type="InterPro" id="IPR012292">
    <property type="entry name" value="Globin/Proto"/>
</dbReference>
<evidence type="ECO:0000256" key="1">
    <source>
        <dbReference type="ARBA" id="ARBA00023224"/>
    </source>
</evidence>
<evidence type="ECO:0000259" key="3">
    <source>
        <dbReference type="PROSITE" id="PS50111"/>
    </source>
</evidence>
<reference evidence="4 5" key="1">
    <citation type="submission" date="2020-08" db="EMBL/GenBank/DDBJ databases">
        <title>Genomic Encyclopedia of Type Strains, Phase IV (KMG-IV): sequencing the most valuable type-strain genomes for metagenomic binning, comparative biology and taxonomic classification.</title>
        <authorList>
            <person name="Goeker M."/>
        </authorList>
    </citation>
    <scope>NUCLEOTIDE SEQUENCE [LARGE SCALE GENOMIC DNA]</scope>
    <source>
        <strain evidence="4 5">DSM 11490</strain>
    </source>
</reference>
<name>A0AA40S4P0_9HYPH</name>
<protein>
    <submittedName>
        <fullName evidence="4">Methyl-accepting chemotaxis protein</fullName>
    </submittedName>
</protein>
<dbReference type="GO" id="GO:0019825">
    <property type="term" value="F:oxygen binding"/>
    <property type="evidence" value="ECO:0007669"/>
    <property type="project" value="InterPro"/>
</dbReference>
<dbReference type="Gene3D" id="1.10.287.950">
    <property type="entry name" value="Methyl-accepting chemotaxis protein"/>
    <property type="match status" value="1"/>
</dbReference>
<gene>
    <name evidence="4" type="ORF">HNR51_003624</name>
</gene>
<evidence type="ECO:0000256" key="2">
    <source>
        <dbReference type="PROSITE-ProRule" id="PRU00284"/>
    </source>
</evidence>
<dbReference type="EMBL" id="JACJIB010000006">
    <property type="protein sequence ID" value="MBA8914531.1"/>
    <property type="molecule type" value="Genomic_DNA"/>
</dbReference>
<organism evidence="4 5">
    <name type="scientific">Methylorubrum thiocyanatum</name>
    <dbReference type="NCBI Taxonomy" id="47958"/>
    <lineage>
        <taxon>Bacteria</taxon>
        <taxon>Pseudomonadati</taxon>
        <taxon>Pseudomonadota</taxon>
        <taxon>Alphaproteobacteria</taxon>
        <taxon>Hyphomicrobiales</taxon>
        <taxon>Methylobacteriaceae</taxon>
        <taxon>Methylorubrum</taxon>
    </lineage>
</organism>
<dbReference type="Pfam" id="PF00015">
    <property type="entry name" value="MCPsignal"/>
    <property type="match status" value="1"/>
</dbReference>
<dbReference type="RefSeq" id="WP_182555831.1">
    <property type="nucleotide sequence ID" value="NZ_BPRF01000020.1"/>
</dbReference>
<dbReference type="GO" id="GO:0020037">
    <property type="term" value="F:heme binding"/>
    <property type="evidence" value="ECO:0007669"/>
    <property type="project" value="InterPro"/>
</dbReference>
<dbReference type="GO" id="GO:0016020">
    <property type="term" value="C:membrane"/>
    <property type="evidence" value="ECO:0007669"/>
    <property type="project" value="InterPro"/>
</dbReference>
<dbReference type="InterPro" id="IPR004089">
    <property type="entry name" value="MCPsignal_dom"/>
</dbReference>
<accession>A0AA40S4P0</accession>
<dbReference type="PROSITE" id="PS50111">
    <property type="entry name" value="CHEMOTAXIS_TRANSDUC_2"/>
    <property type="match status" value="1"/>
</dbReference>
<feature type="domain" description="Methyl-accepting transducer" evidence="3">
    <location>
        <begin position="178"/>
        <end position="407"/>
    </location>
</feature>
<keyword evidence="5" id="KW-1185">Reference proteome</keyword>